<dbReference type="InterPro" id="IPR000014">
    <property type="entry name" value="PAS"/>
</dbReference>
<dbReference type="GO" id="GO:0004175">
    <property type="term" value="F:endopeptidase activity"/>
    <property type="evidence" value="ECO:0007669"/>
    <property type="project" value="UniProtKB-ARBA"/>
</dbReference>
<feature type="transmembrane region" description="Helical" evidence="1">
    <location>
        <begin position="280"/>
        <end position="305"/>
    </location>
</feature>
<dbReference type="PROSITE" id="PS50112">
    <property type="entry name" value="PAS"/>
    <property type="match status" value="1"/>
</dbReference>
<feature type="domain" description="PAS" evidence="2">
    <location>
        <begin position="5"/>
        <end position="41"/>
    </location>
</feature>
<feature type="transmembrane region" description="Helical" evidence="1">
    <location>
        <begin position="325"/>
        <end position="344"/>
    </location>
</feature>
<evidence type="ECO:0000313" key="4">
    <source>
        <dbReference type="Proteomes" id="UP000824178"/>
    </source>
</evidence>
<accession>A0A9E2NPS1</accession>
<dbReference type="Pfam" id="PF02517">
    <property type="entry name" value="Rce1-like"/>
    <property type="match status" value="1"/>
</dbReference>
<dbReference type="SUPFAM" id="SSF55785">
    <property type="entry name" value="PYP-like sensor domain (PAS domain)"/>
    <property type="match status" value="1"/>
</dbReference>
<dbReference type="EMBL" id="JAHLFH010000018">
    <property type="protein sequence ID" value="MBU3818996.1"/>
    <property type="molecule type" value="Genomic_DNA"/>
</dbReference>
<comment type="caution">
    <text evidence="3">The sequence shown here is derived from an EMBL/GenBank/DDBJ whole genome shotgun (WGS) entry which is preliminary data.</text>
</comment>
<protein>
    <submittedName>
        <fullName evidence="3">PAS domain-containing protein</fullName>
    </submittedName>
</protein>
<evidence type="ECO:0000259" key="2">
    <source>
        <dbReference type="PROSITE" id="PS50112"/>
    </source>
</evidence>
<keyword evidence="1" id="KW-0812">Transmembrane</keyword>
<organism evidence="3 4">
    <name type="scientific">Candidatus Faecalibacterium intestinavium</name>
    <dbReference type="NCBI Taxonomy" id="2838580"/>
    <lineage>
        <taxon>Bacteria</taxon>
        <taxon>Bacillati</taxon>
        <taxon>Bacillota</taxon>
        <taxon>Clostridia</taxon>
        <taxon>Eubacteriales</taxon>
        <taxon>Oscillospiraceae</taxon>
        <taxon>Faecalibacterium</taxon>
    </lineage>
</organism>
<dbReference type="SMART" id="SM00091">
    <property type="entry name" value="PAS"/>
    <property type="match status" value="1"/>
</dbReference>
<dbReference type="Pfam" id="PF00989">
    <property type="entry name" value="PAS"/>
    <property type="match status" value="1"/>
</dbReference>
<dbReference type="NCBIfam" id="TIGR00229">
    <property type="entry name" value="sensory_box"/>
    <property type="match status" value="1"/>
</dbReference>
<dbReference type="AlphaFoldDB" id="A0A9E2NPS1"/>
<feature type="transmembrane region" description="Helical" evidence="1">
    <location>
        <begin position="238"/>
        <end position="259"/>
    </location>
</feature>
<reference evidence="3" key="1">
    <citation type="journal article" date="2021" name="PeerJ">
        <title>Extensive microbial diversity within the chicken gut microbiome revealed by metagenomics and culture.</title>
        <authorList>
            <person name="Gilroy R."/>
            <person name="Ravi A."/>
            <person name="Getino M."/>
            <person name="Pursley I."/>
            <person name="Horton D.L."/>
            <person name="Alikhan N.F."/>
            <person name="Baker D."/>
            <person name="Gharbi K."/>
            <person name="Hall N."/>
            <person name="Watson M."/>
            <person name="Adriaenssens E.M."/>
            <person name="Foster-Nyarko E."/>
            <person name="Jarju S."/>
            <person name="Secka A."/>
            <person name="Antonio M."/>
            <person name="Oren A."/>
            <person name="Chaudhuri R.R."/>
            <person name="La Ragione R."/>
            <person name="Hildebrand F."/>
            <person name="Pallen M.J."/>
        </authorList>
    </citation>
    <scope>NUCLEOTIDE SEQUENCE</scope>
    <source>
        <strain evidence="3">742</strain>
    </source>
</reference>
<feature type="transmembrane region" description="Helical" evidence="1">
    <location>
        <begin position="205"/>
        <end position="226"/>
    </location>
</feature>
<proteinExistence type="predicted"/>
<keyword evidence="1" id="KW-1133">Transmembrane helix</keyword>
<evidence type="ECO:0000313" key="3">
    <source>
        <dbReference type="EMBL" id="MBU3818996.1"/>
    </source>
</evidence>
<dbReference type="InterPro" id="IPR013767">
    <property type="entry name" value="PAS_fold"/>
</dbReference>
<evidence type="ECO:0000256" key="1">
    <source>
        <dbReference type="SAM" id="Phobius"/>
    </source>
</evidence>
<name>A0A9E2NPS1_9FIRM</name>
<dbReference type="Proteomes" id="UP000824178">
    <property type="component" value="Unassembled WGS sequence"/>
</dbReference>
<keyword evidence="1" id="KW-0472">Membrane</keyword>
<gene>
    <name evidence="3" type="ORF">H9864_01210</name>
</gene>
<dbReference type="InterPro" id="IPR035965">
    <property type="entry name" value="PAS-like_dom_sf"/>
</dbReference>
<reference evidence="3" key="2">
    <citation type="submission" date="2021-04" db="EMBL/GenBank/DDBJ databases">
        <authorList>
            <person name="Gilroy R."/>
        </authorList>
    </citation>
    <scope>NUCLEOTIDE SEQUENCE</scope>
    <source>
        <strain evidence="3">742</strain>
    </source>
</reference>
<feature type="transmembrane region" description="Helical" evidence="1">
    <location>
        <begin position="137"/>
        <end position="155"/>
    </location>
</feature>
<sequence length="345" mass="38298">MELTKNNIVPRILRDMNDGVLVLDPQGTILFLNEKGRAMLGRADAAEGKKYSLLMMDDDAAAANDGFHQFVLDAVYDKEHSHSGEVTYQAGNGKKRLHLTSSFLCSEDGKEKTGVVLVMNDITEIALLHQKRRESSIIFAVLMICVCSYLFLWSFLRYININPPGQVMNLVIEGISILMFIVILKLTSFSIHDIGLRIENARATFVPDLLITAAGTVLLVLGKVGIQRLAPGFFPEGAPFWDWSAGTFADVVYPFTVVLQEFLARGVMQENLLRIFTGKYAGFLSIFVSALVFGVLHIAYGLPYMLGSFTLLGALGVLYHKQGNIWGLCIVHYVLGEVATFLRYF</sequence>
<dbReference type="GO" id="GO:0006355">
    <property type="term" value="P:regulation of DNA-templated transcription"/>
    <property type="evidence" value="ECO:0007669"/>
    <property type="project" value="InterPro"/>
</dbReference>
<dbReference type="CDD" id="cd00130">
    <property type="entry name" value="PAS"/>
    <property type="match status" value="1"/>
</dbReference>
<dbReference type="Gene3D" id="3.30.450.20">
    <property type="entry name" value="PAS domain"/>
    <property type="match status" value="1"/>
</dbReference>
<dbReference type="InterPro" id="IPR003675">
    <property type="entry name" value="Rce1/LyrA-like_dom"/>
</dbReference>
<dbReference type="GO" id="GO:0080120">
    <property type="term" value="P:CAAX-box protein maturation"/>
    <property type="evidence" value="ECO:0007669"/>
    <property type="project" value="UniProtKB-ARBA"/>
</dbReference>